<organism evidence="3">
    <name type="scientific">Dictyoglomus turgidum</name>
    <dbReference type="NCBI Taxonomy" id="513050"/>
    <lineage>
        <taxon>Bacteria</taxon>
        <taxon>Pseudomonadati</taxon>
        <taxon>Dictyoglomota</taxon>
        <taxon>Dictyoglomia</taxon>
        <taxon>Dictyoglomales</taxon>
        <taxon>Dictyoglomaceae</taxon>
        <taxon>Dictyoglomus</taxon>
    </lineage>
</organism>
<keyword evidence="2" id="KW-0663">Pyridoxal phosphate</keyword>
<dbReference type="GO" id="GO:0030170">
    <property type="term" value="F:pyridoxal phosphate binding"/>
    <property type="evidence" value="ECO:0007669"/>
    <property type="project" value="TreeGrafter"/>
</dbReference>
<evidence type="ECO:0000256" key="1">
    <source>
        <dbReference type="ARBA" id="ARBA00037999"/>
    </source>
</evidence>
<accession>A0A7C3WUU8</accession>
<dbReference type="InterPro" id="IPR000653">
    <property type="entry name" value="DegT/StrS_aminotransferase"/>
</dbReference>
<dbReference type="Gene3D" id="3.40.640.10">
    <property type="entry name" value="Type I PLP-dependent aspartate aminotransferase-like (Major domain)"/>
    <property type="match status" value="1"/>
</dbReference>
<evidence type="ECO:0000256" key="2">
    <source>
        <dbReference type="RuleBase" id="RU004508"/>
    </source>
</evidence>
<proteinExistence type="inferred from homology"/>
<dbReference type="SUPFAM" id="SSF53383">
    <property type="entry name" value="PLP-dependent transferases"/>
    <property type="match status" value="1"/>
</dbReference>
<sequence>MVENILHSEAIKKLRRDLRRAITDWDYLSGISGEGPIAEFEAEFAKIMESEYAIALTNATSALYVALMASGIGKGDEVILPSYTWPQTLTPVILTGATPVFADIQRDTVTVSPESVKKLINRKTRAIIAVHLYGIPSDVFTLHKIAKDHGCILIYDSAQGLGSYLNDKPLGTYGDFVAYSFGRSKLFSVGEGGALICRNRDLYEKAVAFSQHPLRIHKDIDNTEMREKVDGISMNFRLHPLVASLALGQLKGFIKSGIFKQLKERFKEIYETIKSTDIRHILPKIPEGASPNGMCLPLIIKRKDDLLKIKSLSEKYGFDIYLGGLQRPLHLTETIKRHRFIFHSDLRKSFIPSHKTHNHGSCPNTESRCKFQKQAFIKITDDVLRFKESA</sequence>
<gene>
    <name evidence="3" type="ORF">ENV35_00885</name>
</gene>
<dbReference type="GO" id="GO:0008483">
    <property type="term" value="F:transaminase activity"/>
    <property type="evidence" value="ECO:0007669"/>
    <property type="project" value="UniProtKB-KW"/>
</dbReference>
<dbReference type="AlphaFoldDB" id="A0A7C3WUU8"/>
<dbReference type="PANTHER" id="PTHR30244">
    <property type="entry name" value="TRANSAMINASE"/>
    <property type="match status" value="1"/>
</dbReference>
<name>A0A7C3WUU8_9BACT</name>
<dbReference type="InterPro" id="IPR015424">
    <property type="entry name" value="PyrdxlP-dep_Trfase"/>
</dbReference>
<protein>
    <submittedName>
        <fullName evidence="3">Aminotransferase class I/II-fold pyridoxal phosphate-dependent enzyme</fullName>
    </submittedName>
</protein>
<comment type="similarity">
    <text evidence="1 2">Belongs to the DegT/DnrJ/EryC1 family.</text>
</comment>
<evidence type="ECO:0000313" key="3">
    <source>
        <dbReference type="EMBL" id="HGB30413.1"/>
    </source>
</evidence>
<keyword evidence="3" id="KW-0032">Aminotransferase</keyword>
<dbReference type="PANTHER" id="PTHR30244:SF34">
    <property type="entry name" value="DTDP-4-AMINO-4,6-DIDEOXYGALACTOSE TRANSAMINASE"/>
    <property type="match status" value="1"/>
</dbReference>
<dbReference type="EMBL" id="DTGA01000025">
    <property type="protein sequence ID" value="HGB30413.1"/>
    <property type="molecule type" value="Genomic_DNA"/>
</dbReference>
<comment type="caution">
    <text evidence="3">The sequence shown here is derived from an EMBL/GenBank/DDBJ whole genome shotgun (WGS) entry which is preliminary data.</text>
</comment>
<dbReference type="InterPro" id="IPR015421">
    <property type="entry name" value="PyrdxlP-dep_Trfase_major"/>
</dbReference>
<dbReference type="Pfam" id="PF01041">
    <property type="entry name" value="DegT_DnrJ_EryC1"/>
    <property type="match status" value="1"/>
</dbReference>
<dbReference type="GO" id="GO:0000271">
    <property type="term" value="P:polysaccharide biosynthetic process"/>
    <property type="evidence" value="ECO:0007669"/>
    <property type="project" value="TreeGrafter"/>
</dbReference>
<keyword evidence="3" id="KW-0808">Transferase</keyword>
<reference evidence="3" key="1">
    <citation type="journal article" date="2020" name="mSystems">
        <title>Genome- and Community-Level Interaction Insights into Carbon Utilization and Element Cycling Functions of Hydrothermarchaeota in Hydrothermal Sediment.</title>
        <authorList>
            <person name="Zhou Z."/>
            <person name="Liu Y."/>
            <person name="Xu W."/>
            <person name="Pan J."/>
            <person name="Luo Z.H."/>
            <person name="Li M."/>
        </authorList>
    </citation>
    <scope>NUCLEOTIDE SEQUENCE [LARGE SCALE GENOMIC DNA]</scope>
    <source>
        <strain evidence="3">SpSt-751</strain>
    </source>
</reference>